<dbReference type="EnsemblMetazoa" id="LLOJ000618-RA">
    <property type="protein sequence ID" value="LLOJ000618-PA"/>
    <property type="gene ID" value="LLOJ000618"/>
</dbReference>
<dbReference type="VEuPathDB" id="VectorBase:LLOJ000618"/>
<proteinExistence type="inferred from homology"/>
<reference evidence="7" key="1">
    <citation type="submission" date="2012-05" db="EMBL/GenBank/DDBJ databases">
        <title>Whole Genome Assembly of Lutzomyia longipalpis.</title>
        <authorList>
            <person name="Richards S."/>
            <person name="Qu C."/>
            <person name="Dillon R."/>
            <person name="Worley K."/>
            <person name="Scherer S."/>
            <person name="Batterton M."/>
            <person name="Taylor A."/>
            <person name="Hawes A."/>
            <person name="Hernandez B."/>
            <person name="Kovar C."/>
            <person name="Mandapat C."/>
            <person name="Pham C."/>
            <person name="Qu C."/>
            <person name="Jing C."/>
            <person name="Bess C."/>
            <person name="Bandaranaike D."/>
            <person name="Ngo D."/>
            <person name="Ongeri F."/>
            <person name="Arias F."/>
            <person name="Lara F."/>
            <person name="Weissenberger G."/>
            <person name="Kamau G."/>
            <person name="Han H."/>
            <person name="Shen H."/>
            <person name="Dinh H."/>
            <person name="Khalil I."/>
            <person name="Jones J."/>
            <person name="Shafer J."/>
            <person name="Jayaseelan J."/>
            <person name="Quiroz J."/>
            <person name="Blankenburg K."/>
            <person name="Nguyen L."/>
            <person name="Jackson L."/>
            <person name="Francisco L."/>
            <person name="Tang L.-Y."/>
            <person name="Pu L.-L."/>
            <person name="Perales L."/>
            <person name="Lorensuhewa L."/>
            <person name="Munidasa M."/>
            <person name="Coyle M."/>
            <person name="Taylor M."/>
            <person name="Puazo M."/>
            <person name="Firestine M."/>
            <person name="Scheel M."/>
            <person name="Javaid M."/>
            <person name="Wang M."/>
            <person name="Li M."/>
            <person name="Tabassum N."/>
            <person name="Saada N."/>
            <person name="Osuji N."/>
            <person name="Aqrawi P."/>
            <person name="Fu Q."/>
            <person name="Thornton R."/>
            <person name="Raj R."/>
            <person name="Goodspeed R."/>
            <person name="Mata R."/>
            <person name="Najjar R."/>
            <person name="Gubbala S."/>
            <person name="Lee S."/>
            <person name="Denson S."/>
            <person name="Patil S."/>
            <person name="Macmil S."/>
            <person name="Qi S."/>
            <person name="Matskevitch T."/>
            <person name="Palculict T."/>
            <person name="Mathew T."/>
            <person name="Vee V."/>
            <person name="Velamala V."/>
            <person name="Korchina V."/>
            <person name="Cai W."/>
            <person name="Liu W."/>
            <person name="Dai W."/>
            <person name="Zou X."/>
            <person name="Zhu Y."/>
            <person name="Zhang Y."/>
            <person name="Wu Y.-Q."/>
            <person name="Xin Y."/>
            <person name="Nazarath L."/>
            <person name="Kovar C."/>
            <person name="Han Y."/>
            <person name="Muzny D."/>
            <person name="Gibbs R."/>
        </authorList>
    </citation>
    <scope>NUCLEOTIDE SEQUENCE [LARGE SCALE GENOMIC DNA]</scope>
    <source>
        <strain evidence="7">Jacobina</strain>
    </source>
</reference>
<dbReference type="GO" id="GO:0003713">
    <property type="term" value="F:transcription coactivator activity"/>
    <property type="evidence" value="ECO:0007669"/>
    <property type="project" value="InterPro"/>
</dbReference>
<dbReference type="GO" id="GO:0005634">
    <property type="term" value="C:nucleus"/>
    <property type="evidence" value="ECO:0007669"/>
    <property type="project" value="UniProtKB-SubCell"/>
</dbReference>
<feature type="compositionally biased region" description="Low complexity" evidence="4">
    <location>
        <begin position="93"/>
        <end position="104"/>
    </location>
</feature>
<name>A0A1B0C9J6_LUTLO</name>
<evidence type="ECO:0000313" key="5">
    <source>
        <dbReference type="EMBL" id="MBC1170335.1"/>
    </source>
</evidence>
<dbReference type="VEuPathDB" id="VectorBase:LLONM1_004714"/>
<evidence type="ECO:0000256" key="1">
    <source>
        <dbReference type="ARBA" id="ARBA00004123"/>
    </source>
</evidence>
<feature type="compositionally biased region" description="Basic and acidic residues" evidence="4">
    <location>
        <begin position="125"/>
        <end position="153"/>
    </location>
</feature>
<dbReference type="PRINTS" id="PR02028">
    <property type="entry name" value="CMYCBINDINGP"/>
</dbReference>
<dbReference type="EMBL" id="AJWK01002422">
    <property type="status" value="NOT_ANNOTATED_CDS"/>
    <property type="molecule type" value="Genomic_DNA"/>
</dbReference>
<protein>
    <submittedName>
        <fullName evidence="5">Putative c-myc-binding protein</fullName>
    </submittedName>
</protein>
<dbReference type="EMBL" id="GITU01001632">
    <property type="protein sequence ID" value="MBC1170335.1"/>
    <property type="molecule type" value="Transcribed_RNA"/>
</dbReference>
<organism evidence="6 7">
    <name type="scientific">Lutzomyia longipalpis</name>
    <name type="common">Sand fly</name>
    <dbReference type="NCBI Taxonomy" id="7200"/>
    <lineage>
        <taxon>Eukaryota</taxon>
        <taxon>Metazoa</taxon>
        <taxon>Ecdysozoa</taxon>
        <taxon>Arthropoda</taxon>
        <taxon>Hexapoda</taxon>
        <taxon>Insecta</taxon>
        <taxon>Pterygota</taxon>
        <taxon>Neoptera</taxon>
        <taxon>Endopterygota</taxon>
        <taxon>Diptera</taxon>
        <taxon>Nematocera</taxon>
        <taxon>Psychodoidea</taxon>
        <taxon>Psychodidae</taxon>
        <taxon>Lutzomyia</taxon>
        <taxon>Lutzomyia</taxon>
    </lineage>
</organism>
<reference evidence="5" key="2">
    <citation type="journal article" date="2020" name="BMC">
        <title>Leishmania infection induces a limited differential gene expression in the sand fly midgut.</title>
        <authorList>
            <person name="Coutinho-Abreu I.V."/>
            <person name="Serafim T.D."/>
            <person name="Meneses C."/>
            <person name="Kamhawi S."/>
            <person name="Oliveira F."/>
            <person name="Valenzuela J.G."/>
        </authorList>
    </citation>
    <scope>NUCLEOTIDE SEQUENCE</scope>
    <source>
        <strain evidence="5">Jacobina</strain>
        <tissue evidence="5">Midgut</tissue>
    </source>
</reference>
<evidence type="ECO:0000256" key="2">
    <source>
        <dbReference type="ARBA" id="ARBA00009389"/>
    </source>
</evidence>
<dbReference type="Proteomes" id="UP000092461">
    <property type="component" value="Unassembled WGS sequence"/>
</dbReference>
<dbReference type="InterPro" id="IPR026060">
    <property type="entry name" value="AMY1"/>
</dbReference>
<reference evidence="6" key="3">
    <citation type="submission" date="2020-05" db="UniProtKB">
        <authorList>
            <consortium name="EnsemblMetazoa"/>
        </authorList>
    </citation>
    <scope>IDENTIFICATION</scope>
    <source>
        <strain evidence="6">Jacobina</strain>
    </source>
</reference>
<feature type="region of interest" description="Disordered" evidence="4">
    <location>
        <begin position="88"/>
        <end position="220"/>
    </location>
</feature>
<sequence length="220" mass="24067">MAYKPIDSRRDDYRKFLERNGVMETLTKVLCKLMLQYEKDDNKDDAIDFIRKNLGDAVYESDVITSLRAQLEESRKEIEDLKRQIQELKDGGAPPANEVAAAEEVAQEKVNSPREAEPVVPATQEEVKQAESVEAEKMDVSSDQKEKEEKSEENAAEPATEEVAAKVDTPAEVIAETTHAAKDDTPASPPAAEAEVPKDAPSAVESPPSKEAAAAEGEKA</sequence>
<dbReference type="PANTHER" id="PTHR13168:SF0">
    <property type="entry name" value="C-MYC-BINDING PROTEIN"/>
    <property type="match status" value="1"/>
</dbReference>
<evidence type="ECO:0000313" key="6">
    <source>
        <dbReference type="EnsemblMetazoa" id="LLOJ000618-PA"/>
    </source>
</evidence>
<comment type="similarity">
    <text evidence="2">Belongs to the AMY1 family.</text>
</comment>
<evidence type="ECO:0000256" key="3">
    <source>
        <dbReference type="ARBA" id="ARBA00023242"/>
    </source>
</evidence>
<accession>A0A1B0C9J6</accession>
<evidence type="ECO:0000313" key="7">
    <source>
        <dbReference type="Proteomes" id="UP000092461"/>
    </source>
</evidence>
<evidence type="ECO:0000256" key="4">
    <source>
        <dbReference type="SAM" id="MobiDB-lite"/>
    </source>
</evidence>
<keyword evidence="7" id="KW-1185">Reference proteome</keyword>
<dbReference type="PANTHER" id="PTHR13168">
    <property type="entry name" value="ASSOCIATE OF C-MYC AMY-1"/>
    <property type="match status" value="1"/>
</dbReference>
<comment type="subcellular location">
    <subcellularLocation>
        <location evidence="1">Nucleus</location>
    </subcellularLocation>
</comment>
<dbReference type="AlphaFoldDB" id="A0A1B0C9J6"/>
<feature type="compositionally biased region" description="Low complexity" evidence="4">
    <location>
        <begin position="190"/>
        <end position="220"/>
    </location>
</feature>
<keyword evidence="3" id="KW-0539">Nucleus</keyword>